<reference evidence="2" key="1">
    <citation type="submission" date="2021-03" db="EMBL/GenBank/DDBJ databases">
        <title>Whole genome sequence of Streptomyces bomunensis MMS17-BM035.</title>
        <authorList>
            <person name="Lee J.H."/>
        </authorList>
    </citation>
    <scope>NUCLEOTIDE SEQUENCE</scope>
    <source>
        <strain evidence="2">MMS17-BM035</strain>
    </source>
</reference>
<dbReference type="Gene3D" id="3.40.50.300">
    <property type="entry name" value="P-loop containing nucleotide triphosphate hydrolases"/>
    <property type="match status" value="1"/>
</dbReference>
<organism evidence="2 3">
    <name type="scientific">Streptomyces montanisoli</name>
    <dbReference type="NCBI Taxonomy" id="2798581"/>
    <lineage>
        <taxon>Bacteria</taxon>
        <taxon>Bacillati</taxon>
        <taxon>Actinomycetota</taxon>
        <taxon>Actinomycetes</taxon>
        <taxon>Kitasatosporales</taxon>
        <taxon>Streptomycetaceae</taxon>
        <taxon>Streptomyces</taxon>
    </lineage>
</organism>
<evidence type="ECO:0000313" key="2">
    <source>
        <dbReference type="EMBL" id="MBP0459048.1"/>
    </source>
</evidence>
<dbReference type="AlphaFoldDB" id="A0A940MI86"/>
<keyword evidence="3" id="KW-1185">Reference proteome</keyword>
<dbReference type="InterPro" id="IPR027417">
    <property type="entry name" value="P-loop_NTPase"/>
</dbReference>
<evidence type="ECO:0000313" key="3">
    <source>
        <dbReference type="Proteomes" id="UP000670475"/>
    </source>
</evidence>
<name>A0A940MI86_9ACTN</name>
<dbReference type="SUPFAM" id="SSF48452">
    <property type="entry name" value="TPR-like"/>
    <property type="match status" value="1"/>
</dbReference>
<dbReference type="Gene3D" id="1.25.40.10">
    <property type="entry name" value="Tetratricopeptide repeat domain"/>
    <property type="match status" value="1"/>
</dbReference>
<dbReference type="SUPFAM" id="SSF52540">
    <property type="entry name" value="P-loop containing nucleoside triphosphate hydrolases"/>
    <property type="match status" value="1"/>
</dbReference>
<dbReference type="PRINTS" id="PR00364">
    <property type="entry name" value="DISEASERSIST"/>
</dbReference>
<dbReference type="InterPro" id="IPR011990">
    <property type="entry name" value="TPR-like_helical_dom_sf"/>
</dbReference>
<accession>A0A940MI86</accession>
<dbReference type="PANTHER" id="PTHR47691:SF3">
    <property type="entry name" value="HTH-TYPE TRANSCRIPTIONAL REGULATOR RV0890C-RELATED"/>
    <property type="match status" value="1"/>
</dbReference>
<dbReference type="Proteomes" id="UP000670475">
    <property type="component" value="Unassembled WGS sequence"/>
</dbReference>
<comment type="caution">
    <text evidence="2">The sequence shown here is derived from an EMBL/GenBank/DDBJ whole genome shotgun (WGS) entry which is preliminary data.</text>
</comment>
<dbReference type="EMBL" id="JAGIQL010000059">
    <property type="protein sequence ID" value="MBP0459048.1"/>
    <property type="molecule type" value="Genomic_DNA"/>
</dbReference>
<gene>
    <name evidence="2" type="ORF">JFN87_16275</name>
</gene>
<dbReference type="PANTHER" id="PTHR47691">
    <property type="entry name" value="REGULATOR-RELATED"/>
    <property type="match status" value="1"/>
</dbReference>
<evidence type="ECO:0000256" key="1">
    <source>
        <dbReference type="SAM" id="Coils"/>
    </source>
</evidence>
<protein>
    <submittedName>
        <fullName evidence="2">Tetratricopeptide repeat protein</fullName>
    </submittedName>
</protein>
<feature type="coiled-coil region" evidence="1">
    <location>
        <begin position="645"/>
        <end position="672"/>
    </location>
</feature>
<proteinExistence type="predicted"/>
<keyword evidence="1" id="KW-0175">Coiled coil</keyword>
<sequence>MAASGAAGSTFNSVSGHAVVSGLVMAERIGALTINPQSPRELPIPRQVPLPRGVFVNRVRELAGLRASAGRPAGGRGGSSIVAVTGLSGVGKTELVAQWVHRDLRESYPDGQLYVDLDDFRRDGVVDVTGVLAGFLRALRPDGAPVPDHPAACAAQFRSEAAGRALLVVADNARQAPEVRPLVPPDGLLVVTSRTWLPALRLDGAAQITVDPLDEAAGVALVRNWQVTAAEGTAAELVRLCGGLPFALRAAGEWLAGRPHLGLDAVVRALTAQGQGPGGEIEGVGVVLDAVLAELPEHSRALYRLIGCLPGNTVTVAVAEAAGAPRVDDAFGDLVTAHLAQLTEARSGPRRFRMNDAVRSHARQAAAALPEAGRTAALRRVVDFYVEAVAHADAVVLHTRFRIQPPPSRTMAQLSPSGPLFGDIGEALDWLDAERANVLAVLRAASKQRWYDAVWRLCESLWALYHSRGHYADAVEAHLLGIEAARWEGRGDAEVRMRNQLARMHYELAEYDEARGQLAAASELLPAVRDPRLAGVVRETQGLIALRLGRPREAVGLFREALRANEGDEHGMVVQAYQVGQALVASGDASGALDVLEGAARRAEATGDLAMRPRIGIVTARALDALGRTDEAVATAVTAAERAHALRLTAKLDQALDLLARLAERADEAVLRERAAGKLRELRQVGDGGQTGAPG</sequence>